<dbReference type="EMBL" id="NESQ01000369">
    <property type="protein sequence ID" value="PUU73547.1"/>
    <property type="molecule type" value="Genomic_DNA"/>
</dbReference>
<evidence type="ECO:0000313" key="2">
    <source>
        <dbReference type="EMBL" id="PUU73547.1"/>
    </source>
</evidence>
<sequence>MEVCGAVLVVLVCGCLVNASVLVVNDIIPSFFPSLCCRRCYRYYMDTVLFLRDKRCRESEGGATRLLSSSVVVKFIRSILW</sequence>
<evidence type="ECO:0000256" key="1">
    <source>
        <dbReference type="SAM" id="SignalP"/>
    </source>
</evidence>
<evidence type="ECO:0000313" key="3">
    <source>
        <dbReference type="Proteomes" id="UP000244722"/>
    </source>
</evidence>
<keyword evidence="1" id="KW-0732">Signal</keyword>
<name>A0A2T6ZDH4_TUBBO</name>
<dbReference type="AlphaFoldDB" id="A0A2T6ZDH4"/>
<reference evidence="2 3" key="1">
    <citation type="submission" date="2017-04" db="EMBL/GenBank/DDBJ databases">
        <title>Draft genome sequence of Tuber borchii Vittad., a whitish edible truffle.</title>
        <authorList>
            <consortium name="DOE Joint Genome Institute"/>
            <person name="Murat C."/>
            <person name="Kuo A."/>
            <person name="Barry K.W."/>
            <person name="Clum A."/>
            <person name="Dockter R.B."/>
            <person name="Fauchery L."/>
            <person name="Iotti M."/>
            <person name="Kohler A."/>
            <person name="Labutti K."/>
            <person name="Lindquist E.A."/>
            <person name="Lipzen A."/>
            <person name="Ohm R.A."/>
            <person name="Wang M."/>
            <person name="Grigoriev I.V."/>
            <person name="Zambonelli A."/>
            <person name="Martin F.M."/>
        </authorList>
    </citation>
    <scope>NUCLEOTIDE SEQUENCE [LARGE SCALE GENOMIC DNA]</scope>
    <source>
        <strain evidence="2 3">Tbo3840</strain>
    </source>
</reference>
<feature type="chain" id="PRO_5015408453" description="Secreted protein" evidence="1">
    <location>
        <begin position="20"/>
        <end position="81"/>
    </location>
</feature>
<evidence type="ECO:0008006" key="4">
    <source>
        <dbReference type="Google" id="ProtNLM"/>
    </source>
</evidence>
<dbReference type="Proteomes" id="UP000244722">
    <property type="component" value="Unassembled WGS sequence"/>
</dbReference>
<accession>A0A2T6ZDH4</accession>
<organism evidence="2 3">
    <name type="scientific">Tuber borchii</name>
    <name type="common">White truffle</name>
    <dbReference type="NCBI Taxonomy" id="42251"/>
    <lineage>
        <taxon>Eukaryota</taxon>
        <taxon>Fungi</taxon>
        <taxon>Dikarya</taxon>
        <taxon>Ascomycota</taxon>
        <taxon>Pezizomycotina</taxon>
        <taxon>Pezizomycetes</taxon>
        <taxon>Pezizales</taxon>
        <taxon>Tuberaceae</taxon>
        <taxon>Tuber</taxon>
    </lineage>
</organism>
<comment type="caution">
    <text evidence="2">The sequence shown here is derived from an EMBL/GenBank/DDBJ whole genome shotgun (WGS) entry which is preliminary data.</text>
</comment>
<gene>
    <name evidence="2" type="ORF">B9Z19DRAFT_1094901</name>
</gene>
<keyword evidence="3" id="KW-1185">Reference proteome</keyword>
<protein>
    <recommendedName>
        <fullName evidence="4">Secreted protein</fullName>
    </recommendedName>
</protein>
<proteinExistence type="predicted"/>
<feature type="signal peptide" evidence="1">
    <location>
        <begin position="1"/>
        <end position="19"/>
    </location>
</feature>